<dbReference type="PROSITE" id="PS00165">
    <property type="entry name" value="DEHYDRATASE_SER_THR"/>
    <property type="match status" value="1"/>
</dbReference>
<keyword evidence="10" id="KW-0028">Amino-acid biosynthesis</keyword>
<evidence type="ECO:0000256" key="2">
    <source>
        <dbReference type="ARBA" id="ARBA00001933"/>
    </source>
</evidence>
<dbReference type="EMBL" id="CYZV01000011">
    <property type="protein sequence ID" value="CUO01200.1"/>
    <property type="molecule type" value="Genomic_DNA"/>
</dbReference>
<comment type="function">
    <text evidence="13 15">Catalyzes the anaerobic formation of alpha-ketobutyrate and ammonia from threonine in a two-step reaction. The first step involved a dehydration of threonine and a production of enamine intermediates (aminocrotonate), which tautomerizes to its imine form (iminobutyrate). Both intermediates are unstable and short-lived. The second step is the nonenzymatic hydrolysis of the enamine/imine intermediates to form 2-ketobutyrate and free ammonia. In the low water environment of the cell, the second step is accelerated by RidA.</text>
</comment>
<dbReference type="GO" id="GO:0006565">
    <property type="term" value="P:L-serine catabolic process"/>
    <property type="evidence" value="ECO:0007669"/>
    <property type="project" value="TreeGrafter"/>
</dbReference>
<dbReference type="RefSeq" id="WP_082423853.1">
    <property type="nucleotide sequence ID" value="NZ_CYYT01000001.1"/>
</dbReference>
<dbReference type="GO" id="GO:0003941">
    <property type="term" value="F:L-serine ammonia-lyase activity"/>
    <property type="evidence" value="ECO:0007669"/>
    <property type="project" value="TreeGrafter"/>
</dbReference>
<dbReference type="InterPro" id="IPR005789">
    <property type="entry name" value="Thr_deHydtase_catblc"/>
</dbReference>
<dbReference type="CDD" id="cd01562">
    <property type="entry name" value="Thr-dehyd"/>
    <property type="match status" value="1"/>
</dbReference>
<dbReference type="UniPathway" id="UPA00052">
    <property type="reaction ID" value="UER00507"/>
</dbReference>
<dbReference type="SUPFAM" id="SSF55021">
    <property type="entry name" value="ACT-like"/>
    <property type="match status" value="1"/>
</dbReference>
<keyword evidence="10" id="KW-0100">Branched-chain amino acid biosynthesis</keyword>
<evidence type="ECO:0000259" key="16">
    <source>
        <dbReference type="PROSITE" id="PS51671"/>
    </source>
</evidence>
<comment type="pathway">
    <text evidence="4 15">Amino-acid degradation; L-threonine degradation via propanoate pathway; propanoate from L-threonine: step 1/4.</text>
</comment>
<sequence length="399" mass="43786">MHLERIINVRENIKDTVVKTPLLYSNIFSEMCKNNVYMKCENLQLTGAYKLRGALNKIISLNEVEKSRGVICSSAGNHAQGVAYASLLAGVNATIVMPETTPYLKVESTKNYGGNVILHGKCYDDAFMKAKSLEEEEKRVFIHPFDDMDVIYGQGTIALEIFEDINDFDYLIAPIGGGGLISGLSLAAKELNPNIKIIGVQAEGAPSMALSIKNNKICTLDSVNTLADGISVKTPGNRTFEIVKDYVDEIITVSESEIVEAFLLLAEKHKLLAEASGVVTLAALNKLNVQDKKVCCIISGGNIDMLTISSLINNGLVSKGRLLCFSVELKNVPGELLKISEILAKENANVVKLEHNQFKAINRIHNVLLEVTVETNGHEHIQNILSAFKQNDYQINVMY</sequence>
<name>A0A174BNA0_9CLOT</name>
<accession>A0A174BNA0</accession>
<evidence type="ECO:0000256" key="5">
    <source>
        <dbReference type="ARBA" id="ARBA00010869"/>
    </source>
</evidence>
<dbReference type="Proteomes" id="UP000095558">
    <property type="component" value="Unassembled WGS sequence"/>
</dbReference>
<evidence type="ECO:0000256" key="9">
    <source>
        <dbReference type="ARBA" id="ARBA00022533"/>
    </source>
</evidence>
<dbReference type="EC" id="4.3.1.19" evidence="7 15"/>
<dbReference type="GO" id="GO:0030170">
    <property type="term" value="F:pyridoxal phosphate binding"/>
    <property type="evidence" value="ECO:0007669"/>
    <property type="project" value="InterPro"/>
</dbReference>
<dbReference type="PROSITE" id="PS51671">
    <property type="entry name" value="ACT"/>
    <property type="match status" value="1"/>
</dbReference>
<evidence type="ECO:0000256" key="13">
    <source>
        <dbReference type="ARBA" id="ARBA00025527"/>
    </source>
</evidence>
<dbReference type="PANTHER" id="PTHR48078:SF6">
    <property type="entry name" value="L-THREONINE DEHYDRATASE CATABOLIC TDCB"/>
    <property type="match status" value="1"/>
</dbReference>
<evidence type="ECO:0000256" key="14">
    <source>
        <dbReference type="ARBA" id="ARBA00031427"/>
    </source>
</evidence>
<evidence type="ECO:0000256" key="11">
    <source>
        <dbReference type="ARBA" id="ARBA00022898"/>
    </source>
</evidence>
<comment type="cofactor">
    <cofactor evidence="2 15">
        <name>pyridoxal 5'-phosphate</name>
        <dbReference type="ChEBI" id="CHEBI:597326"/>
    </cofactor>
</comment>
<evidence type="ECO:0000256" key="6">
    <source>
        <dbReference type="ARBA" id="ARBA00011447"/>
    </source>
</evidence>
<dbReference type="GO" id="GO:0004794">
    <property type="term" value="F:threonine deaminase activity"/>
    <property type="evidence" value="ECO:0007669"/>
    <property type="project" value="UniProtKB-EC"/>
</dbReference>
<comment type="catalytic activity">
    <reaction evidence="1 15">
        <text>L-threonine = 2-oxobutanoate + NH4(+)</text>
        <dbReference type="Rhea" id="RHEA:22108"/>
        <dbReference type="ChEBI" id="CHEBI:16763"/>
        <dbReference type="ChEBI" id="CHEBI:28938"/>
        <dbReference type="ChEBI" id="CHEBI:57926"/>
        <dbReference type="EC" id="4.3.1.19"/>
    </reaction>
</comment>
<protein>
    <recommendedName>
        <fullName evidence="8 15">L-threonine dehydratase catabolic TdcB</fullName>
        <ecNumber evidence="7 15">4.3.1.19</ecNumber>
    </recommendedName>
    <alternativeName>
        <fullName evidence="14 15">Threonine deaminase</fullName>
    </alternativeName>
</protein>
<keyword evidence="12 15" id="KW-0456">Lyase</keyword>
<dbReference type="GO" id="GO:0000166">
    <property type="term" value="F:nucleotide binding"/>
    <property type="evidence" value="ECO:0007669"/>
    <property type="project" value="UniProtKB-KW"/>
</dbReference>
<dbReference type="OrthoDB" id="9811476at2"/>
<proteinExistence type="inferred from homology"/>
<dbReference type="InterPro" id="IPR002912">
    <property type="entry name" value="ACT_dom"/>
</dbReference>
<dbReference type="SUPFAM" id="SSF53686">
    <property type="entry name" value="Tryptophan synthase beta subunit-like PLP-dependent enzymes"/>
    <property type="match status" value="1"/>
</dbReference>
<dbReference type="AlphaFoldDB" id="A0A174BNA0"/>
<evidence type="ECO:0000256" key="12">
    <source>
        <dbReference type="ARBA" id="ARBA00023239"/>
    </source>
</evidence>
<evidence type="ECO:0000256" key="7">
    <source>
        <dbReference type="ARBA" id="ARBA00012096"/>
    </source>
</evidence>
<evidence type="ECO:0000256" key="10">
    <source>
        <dbReference type="ARBA" id="ARBA00022624"/>
    </source>
</evidence>
<evidence type="ECO:0000256" key="4">
    <source>
        <dbReference type="ARBA" id="ARBA00004958"/>
    </source>
</evidence>
<comment type="subunit">
    <text evidence="6 15">In the native structure, TdcB is in a dimeric form, whereas in the TdcB-AMP complex, it exists in a tetrameric form (dimer of dimers).</text>
</comment>
<evidence type="ECO:0000256" key="8">
    <source>
        <dbReference type="ARBA" id="ARBA00022248"/>
    </source>
</evidence>
<dbReference type="InterPro" id="IPR050147">
    <property type="entry name" value="Ser/Thr_Dehydratase"/>
</dbReference>
<keyword evidence="15" id="KW-0547">Nucleotide-binding</keyword>
<dbReference type="GO" id="GO:0009097">
    <property type="term" value="P:isoleucine biosynthetic process"/>
    <property type="evidence" value="ECO:0007669"/>
    <property type="project" value="UniProtKB-UniPathway"/>
</dbReference>
<feature type="domain" description="ACT" evidence="16">
    <location>
        <begin position="324"/>
        <end position="399"/>
    </location>
</feature>
<evidence type="ECO:0000256" key="3">
    <source>
        <dbReference type="ARBA" id="ARBA00004810"/>
    </source>
</evidence>
<dbReference type="PANTHER" id="PTHR48078">
    <property type="entry name" value="THREONINE DEHYDRATASE, MITOCHONDRIAL-RELATED"/>
    <property type="match status" value="1"/>
</dbReference>
<evidence type="ECO:0000313" key="17">
    <source>
        <dbReference type="EMBL" id="CUO01200.1"/>
    </source>
</evidence>
<evidence type="ECO:0000256" key="1">
    <source>
        <dbReference type="ARBA" id="ARBA00001274"/>
    </source>
</evidence>
<dbReference type="InterPro" id="IPR045865">
    <property type="entry name" value="ACT-like_dom_sf"/>
</dbReference>
<dbReference type="GO" id="GO:0070689">
    <property type="term" value="P:L-threonine catabolic process to propionate"/>
    <property type="evidence" value="ECO:0007669"/>
    <property type="project" value="UniProtKB-UniPathway"/>
</dbReference>
<organism evidence="17 18">
    <name type="scientific">Clostridium disporicum</name>
    <dbReference type="NCBI Taxonomy" id="84024"/>
    <lineage>
        <taxon>Bacteria</taxon>
        <taxon>Bacillati</taxon>
        <taxon>Bacillota</taxon>
        <taxon>Clostridia</taxon>
        <taxon>Eubacteriales</taxon>
        <taxon>Clostridiaceae</taxon>
        <taxon>Clostridium</taxon>
    </lineage>
</organism>
<dbReference type="CDD" id="cd04886">
    <property type="entry name" value="ACT_ThrD-II-like"/>
    <property type="match status" value="1"/>
</dbReference>
<comment type="pathway">
    <text evidence="3">Amino-acid biosynthesis; L-isoleucine biosynthesis; 2-oxobutanoate from L-threonine: step 1/1.</text>
</comment>
<evidence type="ECO:0000256" key="15">
    <source>
        <dbReference type="RuleBase" id="RU363083"/>
    </source>
</evidence>
<gene>
    <name evidence="17" type="primary">thd</name>
    <name evidence="17" type="ORF">ERS852470_01226</name>
</gene>
<dbReference type="InterPro" id="IPR001926">
    <property type="entry name" value="TrpB-like_PALP"/>
</dbReference>
<dbReference type="FunFam" id="3.40.50.1100:FF:000007">
    <property type="entry name" value="L-threonine dehydratase catabolic TdcB"/>
    <property type="match status" value="1"/>
</dbReference>
<dbReference type="InterPro" id="IPR036052">
    <property type="entry name" value="TrpB-like_PALP_sf"/>
</dbReference>
<keyword evidence="10" id="KW-0412">Isoleucine biosynthesis</keyword>
<dbReference type="FunFam" id="3.40.50.1100:FF:000005">
    <property type="entry name" value="Threonine dehydratase catabolic"/>
    <property type="match status" value="1"/>
</dbReference>
<reference evidence="17 18" key="1">
    <citation type="submission" date="2015-09" db="EMBL/GenBank/DDBJ databases">
        <authorList>
            <consortium name="Pathogen Informatics"/>
        </authorList>
    </citation>
    <scope>NUCLEOTIDE SEQUENCE [LARGE SCALE GENOMIC DNA]</scope>
    <source>
        <strain evidence="17 18">2789STDY5834855</strain>
    </source>
</reference>
<keyword evidence="11 15" id="KW-0663">Pyridoxal phosphate</keyword>
<dbReference type="InterPro" id="IPR000634">
    <property type="entry name" value="Ser/Thr_deHydtase_PyrdxlP-BS"/>
</dbReference>
<dbReference type="NCBIfam" id="TIGR01127">
    <property type="entry name" value="ilvA_1Cterm"/>
    <property type="match status" value="1"/>
</dbReference>
<dbReference type="InterPro" id="IPR044561">
    <property type="entry name" value="ACT_ThrD-II-like"/>
</dbReference>
<keyword evidence="9" id="KW-0021">Allosteric enzyme</keyword>
<dbReference type="Pfam" id="PF00291">
    <property type="entry name" value="PALP"/>
    <property type="match status" value="1"/>
</dbReference>
<comment type="similarity">
    <text evidence="5 15">Belongs to the serine/threonine dehydratase family.</text>
</comment>
<dbReference type="UniPathway" id="UPA00047">
    <property type="reaction ID" value="UER00054"/>
</dbReference>
<dbReference type="Gene3D" id="3.40.50.1100">
    <property type="match status" value="2"/>
</dbReference>
<evidence type="ECO:0000313" key="18">
    <source>
        <dbReference type="Proteomes" id="UP000095558"/>
    </source>
</evidence>